<proteinExistence type="predicted"/>
<accession>A0A381S9D1</accession>
<sequence length="65" mass="7066">MIDCGSYNGTVPQPPELTPIGPTQNFVQSYVREDVLVTSSARAGRFGMDMAMECTGVWYLVYGAS</sequence>
<evidence type="ECO:0000313" key="1">
    <source>
        <dbReference type="EMBL" id="SVA00705.1"/>
    </source>
</evidence>
<name>A0A381S9D1_9ZZZZ</name>
<gene>
    <name evidence="1" type="ORF">METZ01_LOCUS53559</name>
</gene>
<protein>
    <submittedName>
        <fullName evidence="1">Uncharacterized protein</fullName>
    </submittedName>
</protein>
<dbReference type="AlphaFoldDB" id="A0A381S9D1"/>
<organism evidence="1">
    <name type="scientific">marine metagenome</name>
    <dbReference type="NCBI Taxonomy" id="408172"/>
    <lineage>
        <taxon>unclassified sequences</taxon>
        <taxon>metagenomes</taxon>
        <taxon>ecological metagenomes</taxon>
    </lineage>
</organism>
<dbReference type="EMBL" id="UINC01002828">
    <property type="protein sequence ID" value="SVA00705.1"/>
    <property type="molecule type" value="Genomic_DNA"/>
</dbReference>
<reference evidence="1" key="1">
    <citation type="submission" date="2018-05" db="EMBL/GenBank/DDBJ databases">
        <authorList>
            <person name="Lanie J.A."/>
            <person name="Ng W.-L."/>
            <person name="Kazmierczak K.M."/>
            <person name="Andrzejewski T.M."/>
            <person name="Davidsen T.M."/>
            <person name="Wayne K.J."/>
            <person name="Tettelin H."/>
            <person name="Glass J.I."/>
            <person name="Rusch D."/>
            <person name="Podicherti R."/>
            <person name="Tsui H.-C.T."/>
            <person name="Winkler M.E."/>
        </authorList>
    </citation>
    <scope>NUCLEOTIDE SEQUENCE</scope>
</reference>